<evidence type="ECO:0000313" key="2">
    <source>
        <dbReference type="Proteomes" id="UP001606303"/>
    </source>
</evidence>
<evidence type="ECO:0000313" key="1">
    <source>
        <dbReference type="EMBL" id="MFG6467502.1"/>
    </source>
</evidence>
<evidence type="ECO:0008006" key="3">
    <source>
        <dbReference type="Google" id="ProtNLM"/>
    </source>
</evidence>
<accession>A0ABW7GZT2</accession>
<dbReference type="RefSeq" id="WP_394385139.1">
    <property type="nucleotide sequence ID" value="NZ_JBIGIB010000003.1"/>
</dbReference>
<reference evidence="1 2" key="1">
    <citation type="submission" date="2024-08" db="EMBL/GenBank/DDBJ databases">
        <authorList>
            <person name="Lu H."/>
        </authorList>
    </citation>
    <scope>NUCLEOTIDE SEQUENCE [LARGE SCALE GENOMIC DNA]</scope>
    <source>
        <strain evidence="1 2">BYS87W</strain>
    </source>
</reference>
<dbReference type="Gene3D" id="3.40.630.30">
    <property type="match status" value="1"/>
</dbReference>
<comment type="caution">
    <text evidence="1">The sequence shown here is derived from an EMBL/GenBank/DDBJ whole genome shotgun (WGS) entry which is preliminary data.</text>
</comment>
<dbReference type="Proteomes" id="UP001606303">
    <property type="component" value="Unassembled WGS sequence"/>
</dbReference>
<dbReference type="InterPro" id="IPR016181">
    <property type="entry name" value="Acyl_CoA_acyltransferase"/>
</dbReference>
<proteinExistence type="predicted"/>
<protein>
    <recommendedName>
        <fullName evidence="3">GNAT family N-acetyltransferase</fullName>
    </recommendedName>
</protein>
<name>A0ABW7GZT2_9BURK</name>
<gene>
    <name evidence="1" type="ORF">ACG01O_12835</name>
</gene>
<dbReference type="SUPFAM" id="SSF55729">
    <property type="entry name" value="Acyl-CoA N-acyltransferases (Nat)"/>
    <property type="match status" value="1"/>
</dbReference>
<dbReference type="EMBL" id="JBIGIB010000003">
    <property type="protein sequence ID" value="MFG6467502.1"/>
    <property type="molecule type" value="Genomic_DNA"/>
</dbReference>
<organism evidence="1 2">
    <name type="scientific">Pelomonas baiyunensis</name>
    <dbReference type="NCBI Taxonomy" id="3299026"/>
    <lineage>
        <taxon>Bacteria</taxon>
        <taxon>Pseudomonadati</taxon>
        <taxon>Pseudomonadota</taxon>
        <taxon>Betaproteobacteria</taxon>
        <taxon>Burkholderiales</taxon>
        <taxon>Sphaerotilaceae</taxon>
        <taxon>Roseateles</taxon>
    </lineage>
</organism>
<sequence length="86" mass="8919">MNISFRPATAADAPACVTLRGLTRENAISVAQLAAMGITAESWARAVAAGDLPGFVCIDDKSTLVGYCFGDKTSGEVVVLALLPQY</sequence>
<keyword evidence="2" id="KW-1185">Reference proteome</keyword>